<dbReference type="EMBL" id="JBHSWJ010000002">
    <property type="protein sequence ID" value="MFC6712980.1"/>
    <property type="molecule type" value="Genomic_DNA"/>
</dbReference>
<dbReference type="CDD" id="cd00085">
    <property type="entry name" value="HNHc"/>
    <property type="match status" value="1"/>
</dbReference>
<dbReference type="Proteomes" id="UP001596356">
    <property type="component" value="Unassembled WGS sequence"/>
</dbReference>
<keyword evidence="3" id="KW-0540">Nuclease</keyword>
<protein>
    <submittedName>
        <fullName evidence="3">HNH endonuclease</fullName>
    </submittedName>
</protein>
<feature type="domain" description="HNH nuclease" evidence="2">
    <location>
        <begin position="344"/>
        <end position="394"/>
    </location>
</feature>
<dbReference type="RefSeq" id="WP_377820448.1">
    <property type="nucleotide sequence ID" value="NZ_JBHSWJ010000002.1"/>
</dbReference>
<dbReference type="InterPro" id="IPR002711">
    <property type="entry name" value="HNH"/>
</dbReference>
<dbReference type="Pfam" id="PF01844">
    <property type="entry name" value="HNH"/>
    <property type="match status" value="1"/>
</dbReference>
<accession>A0ABW2ARA1</accession>
<proteinExistence type="predicted"/>
<evidence type="ECO:0000256" key="1">
    <source>
        <dbReference type="SAM" id="MobiDB-lite"/>
    </source>
</evidence>
<reference evidence="4" key="1">
    <citation type="journal article" date="2019" name="Int. J. Syst. Evol. Microbiol.">
        <title>The Global Catalogue of Microorganisms (GCM) 10K type strain sequencing project: providing services to taxonomists for standard genome sequencing and annotation.</title>
        <authorList>
            <consortium name="The Broad Institute Genomics Platform"/>
            <consortium name="The Broad Institute Genome Sequencing Center for Infectious Disease"/>
            <person name="Wu L."/>
            <person name="Ma J."/>
        </authorList>
    </citation>
    <scope>NUCLEOTIDE SEQUENCE [LARGE SCALE GENOMIC DNA]</scope>
    <source>
        <strain evidence="4">NBRC 106593</strain>
    </source>
</reference>
<evidence type="ECO:0000313" key="4">
    <source>
        <dbReference type="Proteomes" id="UP001596356"/>
    </source>
</evidence>
<dbReference type="InterPro" id="IPR003615">
    <property type="entry name" value="HNH_nuc"/>
</dbReference>
<keyword evidence="4" id="KW-1185">Reference proteome</keyword>
<organism evidence="3 4">
    <name type="scientific">Branchiibius cervicis</name>
    <dbReference type="NCBI Taxonomy" id="908252"/>
    <lineage>
        <taxon>Bacteria</taxon>
        <taxon>Bacillati</taxon>
        <taxon>Actinomycetota</taxon>
        <taxon>Actinomycetes</taxon>
        <taxon>Micrococcales</taxon>
        <taxon>Dermacoccaceae</taxon>
        <taxon>Branchiibius</taxon>
    </lineage>
</organism>
<sequence>MSLSVGEVRAFQDRVSSDLGAIDPDEALTLIRVLEEVKNAATAAQAALTVVVHDAQTAADKARGIGANETARVVGVQVGLARRCSPRLGRRFLGVARAMTEMPHTASALRSGVIGEWQATQVVAETAFLSLADRQLVDSAVKDILGKVPDSRLAGAARAAAYRADPEAAVARRSKAEKDRRVSLRPAPDCMTLLTALLPVADGVACYAALGGEGASGPDDDRGKGQLMADALVERLTGRPARYAPAQPPAAEGQPVSQGQTGSVTADTRPVSSPVAVHLLVPMEALSGNAEGHLDGFGPIPSDVVRQFLADHEQAGGLIRRVFTAPGSGQLVAMDSRARAFPGLLAAFVRLRDQVCRTPFCGGKIQHTDHITPYAEGGATSVDNADGKCAQCNYAKQNPDVTERGDADQYTITVRGLEETSRPPSPPGRTPSACAMRDRIQRFTIRLRVDWGVDVS</sequence>
<keyword evidence="3" id="KW-0255">Endonuclease</keyword>
<feature type="compositionally biased region" description="Polar residues" evidence="1">
    <location>
        <begin position="256"/>
        <end position="266"/>
    </location>
</feature>
<evidence type="ECO:0000259" key="2">
    <source>
        <dbReference type="SMART" id="SM00507"/>
    </source>
</evidence>
<evidence type="ECO:0000313" key="3">
    <source>
        <dbReference type="EMBL" id="MFC6712980.1"/>
    </source>
</evidence>
<dbReference type="GO" id="GO:0004519">
    <property type="term" value="F:endonuclease activity"/>
    <property type="evidence" value="ECO:0007669"/>
    <property type="project" value="UniProtKB-KW"/>
</dbReference>
<gene>
    <name evidence="3" type="ORF">ACFQBT_03625</name>
</gene>
<feature type="compositionally biased region" description="Low complexity" evidence="1">
    <location>
        <begin position="242"/>
        <end position="255"/>
    </location>
</feature>
<keyword evidence="3" id="KW-0378">Hydrolase</keyword>
<name>A0ABW2ARA1_9MICO</name>
<comment type="caution">
    <text evidence="3">The sequence shown here is derived from an EMBL/GenBank/DDBJ whole genome shotgun (WGS) entry which is preliminary data.</text>
</comment>
<dbReference type="Gene3D" id="1.10.30.50">
    <property type="match status" value="1"/>
</dbReference>
<feature type="region of interest" description="Disordered" evidence="1">
    <location>
        <begin position="242"/>
        <end position="269"/>
    </location>
</feature>
<dbReference type="SMART" id="SM00507">
    <property type="entry name" value="HNHc"/>
    <property type="match status" value="1"/>
</dbReference>